<evidence type="ECO:0000313" key="2">
    <source>
        <dbReference type="EMBL" id="ELR12222.1"/>
    </source>
</evidence>
<feature type="signal peptide" evidence="1">
    <location>
        <begin position="1"/>
        <end position="25"/>
    </location>
</feature>
<dbReference type="AlphaFoldDB" id="L8GGX2"/>
<dbReference type="VEuPathDB" id="AmoebaDB:ACA1_033720"/>
<sequence length="217" mass="24300">MRAATKFISSALLLALALAVGTAWADTEPRQYFTASLTITTTQDEIENRPDTTSSGVLYYDSTYPGVRFEAHTTPDRAGDDPDWVHIWNYKAGTKYILLKERGGVECLNQTGTTALQKIVCPTYQSCGTYCQQDCMSYSCASTYTSVTRRTCYYNGDGTVARIDFEDGNYYYSNWNYYWNRQRLTTWTLSNYDLTKPSSALFGPGFPCAPSGISDSV</sequence>
<proteinExistence type="predicted"/>
<organism evidence="2 3">
    <name type="scientific">Acanthamoeba castellanii (strain ATCC 30010 / Neff)</name>
    <dbReference type="NCBI Taxonomy" id="1257118"/>
    <lineage>
        <taxon>Eukaryota</taxon>
        <taxon>Amoebozoa</taxon>
        <taxon>Discosea</taxon>
        <taxon>Longamoebia</taxon>
        <taxon>Centramoebida</taxon>
        <taxon>Acanthamoebidae</taxon>
        <taxon>Acanthamoeba</taxon>
    </lineage>
</organism>
<name>L8GGX2_ACACF</name>
<reference evidence="2 3" key="1">
    <citation type="journal article" date="2013" name="Genome Biol.">
        <title>Genome of Acanthamoeba castellanii highlights extensive lateral gene transfer and early evolution of tyrosine kinase signaling.</title>
        <authorList>
            <person name="Clarke M."/>
            <person name="Lohan A.J."/>
            <person name="Liu B."/>
            <person name="Lagkouvardos I."/>
            <person name="Roy S."/>
            <person name="Zafar N."/>
            <person name="Bertelli C."/>
            <person name="Schilde C."/>
            <person name="Kianianmomeni A."/>
            <person name="Burglin T.R."/>
            <person name="Frech C."/>
            <person name="Turcotte B."/>
            <person name="Kopec K.O."/>
            <person name="Synnott J.M."/>
            <person name="Choo C."/>
            <person name="Paponov I."/>
            <person name="Finkler A."/>
            <person name="Soon Heng Tan C."/>
            <person name="Hutchins A.P."/>
            <person name="Weinmeier T."/>
            <person name="Rattei T."/>
            <person name="Chu J.S."/>
            <person name="Gimenez G."/>
            <person name="Irimia M."/>
            <person name="Rigden D.J."/>
            <person name="Fitzpatrick D.A."/>
            <person name="Lorenzo-Morales J."/>
            <person name="Bateman A."/>
            <person name="Chiu C.H."/>
            <person name="Tang P."/>
            <person name="Hegemann P."/>
            <person name="Fromm H."/>
            <person name="Raoult D."/>
            <person name="Greub G."/>
            <person name="Miranda-Saavedra D."/>
            <person name="Chen N."/>
            <person name="Nash P."/>
            <person name="Ginger M.L."/>
            <person name="Horn M."/>
            <person name="Schaap P."/>
            <person name="Caler L."/>
            <person name="Loftus B."/>
        </authorList>
    </citation>
    <scope>NUCLEOTIDE SEQUENCE [LARGE SCALE GENOMIC DNA]</scope>
    <source>
        <strain evidence="2 3">Neff</strain>
    </source>
</reference>
<gene>
    <name evidence="2" type="ORF">ACA1_033720</name>
</gene>
<dbReference type="RefSeq" id="XP_004334235.1">
    <property type="nucleotide sequence ID" value="XM_004334187.1"/>
</dbReference>
<keyword evidence="3" id="KW-1185">Reference proteome</keyword>
<evidence type="ECO:0008006" key="4">
    <source>
        <dbReference type="Google" id="ProtNLM"/>
    </source>
</evidence>
<accession>L8GGX2</accession>
<dbReference type="GeneID" id="14912712"/>
<feature type="chain" id="PRO_5003990065" description="Secreted protein" evidence="1">
    <location>
        <begin position="26"/>
        <end position="217"/>
    </location>
</feature>
<evidence type="ECO:0000313" key="3">
    <source>
        <dbReference type="Proteomes" id="UP000011083"/>
    </source>
</evidence>
<dbReference type="Proteomes" id="UP000011083">
    <property type="component" value="Unassembled WGS sequence"/>
</dbReference>
<protein>
    <recommendedName>
        <fullName evidence="4">Secreted protein</fullName>
    </recommendedName>
</protein>
<dbReference type="KEGG" id="acan:ACA1_033720"/>
<keyword evidence="1" id="KW-0732">Signal</keyword>
<evidence type="ECO:0000256" key="1">
    <source>
        <dbReference type="SAM" id="SignalP"/>
    </source>
</evidence>
<dbReference type="EMBL" id="KB008125">
    <property type="protein sequence ID" value="ELR12222.1"/>
    <property type="molecule type" value="Genomic_DNA"/>
</dbReference>